<evidence type="ECO:0000313" key="2">
    <source>
        <dbReference type="EMBL" id="SPL65133.1"/>
    </source>
</evidence>
<feature type="region of interest" description="Disordered" evidence="1">
    <location>
        <begin position="1"/>
        <end position="41"/>
    </location>
</feature>
<evidence type="ECO:0000256" key="1">
    <source>
        <dbReference type="SAM" id="MobiDB-lite"/>
    </source>
</evidence>
<dbReference type="EMBL" id="OOFM01000005">
    <property type="protein sequence ID" value="SPL65133.1"/>
    <property type="molecule type" value="Genomic_DNA"/>
</dbReference>
<dbReference type="Proteomes" id="UP000246073">
    <property type="component" value="Unassembled WGS sequence"/>
</dbReference>
<accession>A0A2P9HMB1</accession>
<proteinExistence type="predicted"/>
<protein>
    <submittedName>
        <fullName evidence="2">Uncharacterized protein</fullName>
    </submittedName>
</protein>
<dbReference type="AlphaFoldDB" id="A0A2P9HMB1"/>
<reference evidence="3" key="1">
    <citation type="submission" date="2017-12" db="EMBL/GenBank/DDBJ databases">
        <authorList>
            <person name="Diaz M."/>
        </authorList>
    </citation>
    <scope>NUCLEOTIDE SEQUENCE [LARGE SCALE GENOMIC DNA]</scope>
    <source>
        <strain evidence="3">FI11154</strain>
    </source>
</reference>
<name>A0A2P9HMB1_9HYPH</name>
<evidence type="ECO:0000313" key="3">
    <source>
        <dbReference type="Proteomes" id="UP000246073"/>
    </source>
</evidence>
<organism evidence="2 3">
    <name type="scientific">Ochrobactrum soli</name>
    <dbReference type="NCBI Taxonomy" id="2448455"/>
    <lineage>
        <taxon>Bacteria</taxon>
        <taxon>Pseudomonadati</taxon>
        <taxon>Pseudomonadota</taxon>
        <taxon>Alphaproteobacteria</taxon>
        <taxon>Hyphomicrobiales</taxon>
        <taxon>Brucellaceae</taxon>
        <taxon>Brucella/Ochrobactrum group</taxon>
        <taxon>Ochrobactrum</taxon>
    </lineage>
</organism>
<sequence>MVKKISALALPSPHPEEPLKTAHHPEISEGSKERETSKAPALALRHGASRLLRMREKTSVRLI</sequence>
<gene>
    <name evidence="2" type="ORF">OHAE_1000</name>
</gene>
<feature type="compositionally biased region" description="Basic and acidic residues" evidence="1">
    <location>
        <begin position="14"/>
        <end position="37"/>
    </location>
</feature>